<feature type="region of interest" description="Disordered" evidence="1">
    <location>
        <begin position="257"/>
        <end position="281"/>
    </location>
</feature>
<proteinExistence type="predicted"/>
<feature type="compositionally biased region" description="Polar residues" evidence="1">
    <location>
        <begin position="1"/>
        <end position="13"/>
    </location>
</feature>
<reference evidence="3" key="1">
    <citation type="submission" date="2022-11" db="UniProtKB">
        <authorList>
            <consortium name="WormBaseParasite"/>
        </authorList>
    </citation>
    <scope>IDENTIFICATION</scope>
</reference>
<dbReference type="Gene3D" id="1.10.10.2100">
    <property type="match status" value="1"/>
</dbReference>
<keyword evidence="2" id="KW-1185">Reference proteome</keyword>
<name>A0A914CPZ7_9BILA</name>
<dbReference type="WBParaSite" id="ACRNAN_scaffold1272.g27306.t1">
    <property type="protein sequence ID" value="ACRNAN_scaffold1272.g27306.t1"/>
    <property type="gene ID" value="ACRNAN_scaffold1272.g27306"/>
</dbReference>
<dbReference type="Proteomes" id="UP000887540">
    <property type="component" value="Unplaced"/>
</dbReference>
<sequence length="308" mass="36113">MSSYSHKNGSKWQANGKERQKREENNLATQLIQELNDKPYVLTTRINFLNYVRDNCSIKDANVAINAWNTLMNQTPSNSSTSRETQSQDSSKVIISQPLSSRVTRPFHSSNEHAPQQNHMKYQNYPPKVHPSKPKFMPRNQAQDMPKEIRRDSKQFAREKIRHLQNKINFRCKIQDAFSEANEKGDKKLLEELLLFEKSVPYTEERFKNFLKHNIKVNDDDLIQKIWTGIMFGFDKKDDYRGIKDSGYQESYLHGESTIEEREKTGENSKKSKRRNLSSDSDFFWDDYDVEYDSLDEIFASADFEAQA</sequence>
<protein>
    <submittedName>
        <fullName evidence="3">Uncharacterized protein</fullName>
    </submittedName>
</protein>
<evidence type="ECO:0000313" key="2">
    <source>
        <dbReference type="Proteomes" id="UP000887540"/>
    </source>
</evidence>
<feature type="compositionally biased region" description="Polar residues" evidence="1">
    <location>
        <begin position="75"/>
        <end position="121"/>
    </location>
</feature>
<organism evidence="2 3">
    <name type="scientific">Acrobeloides nanus</name>
    <dbReference type="NCBI Taxonomy" id="290746"/>
    <lineage>
        <taxon>Eukaryota</taxon>
        <taxon>Metazoa</taxon>
        <taxon>Ecdysozoa</taxon>
        <taxon>Nematoda</taxon>
        <taxon>Chromadorea</taxon>
        <taxon>Rhabditida</taxon>
        <taxon>Tylenchina</taxon>
        <taxon>Cephalobomorpha</taxon>
        <taxon>Cephaloboidea</taxon>
        <taxon>Cephalobidae</taxon>
        <taxon>Acrobeloides</taxon>
    </lineage>
</organism>
<evidence type="ECO:0000256" key="1">
    <source>
        <dbReference type="SAM" id="MobiDB-lite"/>
    </source>
</evidence>
<feature type="compositionally biased region" description="Basic and acidic residues" evidence="1">
    <location>
        <begin position="257"/>
        <end position="270"/>
    </location>
</feature>
<accession>A0A914CPZ7</accession>
<feature type="region of interest" description="Disordered" evidence="1">
    <location>
        <begin position="1"/>
        <end position="24"/>
    </location>
</feature>
<feature type="region of interest" description="Disordered" evidence="1">
    <location>
        <begin position="75"/>
        <end position="148"/>
    </location>
</feature>
<dbReference type="AlphaFoldDB" id="A0A914CPZ7"/>
<evidence type="ECO:0000313" key="3">
    <source>
        <dbReference type="WBParaSite" id="ACRNAN_scaffold1272.g27306.t1"/>
    </source>
</evidence>